<feature type="domain" description="Nuclear receptor coactivator 6 TRADD-N" evidence="2">
    <location>
        <begin position="13"/>
        <end position="58"/>
    </location>
</feature>
<dbReference type="AlphaFoldDB" id="A0AAD9QBI8"/>
<protein>
    <recommendedName>
        <fullName evidence="2">Nuclear receptor coactivator 6 TRADD-N domain-containing protein</fullName>
    </recommendedName>
</protein>
<reference evidence="3" key="2">
    <citation type="journal article" date="2023" name="Science">
        <title>Genomic signatures of disease resistance in endangered staghorn corals.</title>
        <authorList>
            <person name="Vollmer S.V."/>
            <person name="Selwyn J.D."/>
            <person name="Despard B.A."/>
            <person name="Roesel C.L."/>
        </authorList>
    </citation>
    <scope>NUCLEOTIDE SEQUENCE</scope>
    <source>
        <strain evidence="3">K2</strain>
    </source>
</reference>
<feature type="compositionally biased region" description="Polar residues" evidence="1">
    <location>
        <begin position="145"/>
        <end position="200"/>
    </location>
</feature>
<accession>A0AAD9QBI8</accession>
<feature type="region of interest" description="Disordered" evidence="1">
    <location>
        <begin position="295"/>
        <end position="332"/>
    </location>
</feature>
<evidence type="ECO:0000313" key="3">
    <source>
        <dbReference type="EMBL" id="KAK2558284.1"/>
    </source>
</evidence>
<evidence type="ECO:0000259" key="2">
    <source>
        <dbReference type="Pfam" id="PF13820"/>
    </source>
</evidence>
<feature type="compositionally biased region" description="Basic and acidic residues" evidence="1">
    <location>
        <begin position="128"/>
        <end position="143"/>
    </location>
</feature>
<proteinExistence type="predicted"/>
<dbReference type="Pfam" id="PF13820">
    <property type="entry name" value="NCOA6_TRADD-N"/>
    <property type="match status" value="1"/>
</dbReference>
<sequence>MRNPNGSQKDAPVTVSFPIPRKAASTLRRMAVSRDRRLLDLGVLAVQINEGESIVLGIKLGKQRIKTPETCSEKLRGNAKRGRVCKKPSNCRNVATIHHMPNVRSSKFDQNPESTAKIELILEGNEKVRKNTSRSEREIREGNLFRSSNNILDTPQSDIPKSSHFTTSDSSEVPMNGQSSAAKLSEYQNEAHSNGSNTPDRSLKSGRSKNELQTTERQSCNASVESHASAAQTRSSPIYQRPYSVSPSSDTSSTSSEENFDIQHDNLIYNCFVDRSKYSAADMLKELAASHTRRKSTIVHSAEKRKPNTGISKSTTAKNLSHLSRDGDNNGKSKICGSYRDHVKNIRCNSITSLVSSTSTVNSTLKIPVTHTEQTGGLQDSGSNIVKSEITQAMSHHSTLSKQTIASQTKILKLNSSETAIYHAGRKVLWSSSNAFPQSSTSPAHSTDMFLQLSCTSSKPDSCLSNSVKTIAKPNCLTSCAATCNGTIKSSVCSTNCSDQKSDVKQPELVDDGDTLHSNSKTVVICTGGDSVPESLAVQITSTCATVSTKSECIPGKITFVPSESSSMTVVKNLTMARPAISATVAIAGTNTHTTWSNQQVSPTYIVGAQGQYGIYSTLYSSECNNNQLGQQSVAAAYVYPVSFLYPYLAMAQANGQNSVQNDIVDKQKVVIQSVTSSSDTSLLTNKEDSKKCSETTGNLDSMPSGAVPAQTQFIDLASSMRYWQQLNLLYPARMQALSSANLSTNNAVCTSSVNTTSATSTDVTKSVSSTASAILCGTNTATNSNKSAAWDDESWDDKRKTKSLPGKLLCQQDLNENGAKHSDSALSQLSCNHEITSVDRVRHTEDHANESEKVVEASVPVFTETPPKLNFIHDSSIACVNVGNSSAFSGSHPAARKSGKGL</sequence>
<reference evidence="3" key="1">
    <citation type="journal article" date="2023" name="G3 (Bethesda)">
        <title>Whole genome assembly and annotation of the endangered Caribbean coral Acropora cervicornis.</title>
        <authorList>
            <person name="Selwyn J.D."/>
            <person name="Vollmer S.V."/>
        </authorList>
    </citation>
    <scope>NUCLEOTIDE SEQUENCE</scope>
    <source>
        <strain evidence="3">K2</strain>
    </source>
</reference>
<keyword evidence="4" id="KW-1185">Reference proteome</keyword>
<feature type="region of interest" description="Disordered" evidence="1">
    <location>
        <begin position="128"/>
        <end position="258"/>
    </location>
</feature>
<feature type="compositionally biased region" description="Polar residues" evidence="1">
    <location>
        <begin position="211"/>
        <end position="238"/>
    </location>
</feature>
<dbReference type="InterPro" id="IPR032715">
    <property type="entry name" value="NCOA6_TRADD-N"/>
</dbReference>
<evidence type="ECO:0000256" key="1">
    <source>
        <dbReference type="SAM" id="MobiDB-lite"/>
    </source>
</evidence>
<evidence type="ECO:0000313" key="4">
    <source>
        <dbReference type="Proteomes" id="UP001249851"/>
    </source>
</evidence>
<comment type="caution">
    <text evidence="3">The sequence shown here is derived from an EMBL/GenBank/DDBJ whole genome shotgun (WGS) entry which is preliminary data.</text>
</comment>
<organism evidence="3 4">
    <name type="scientific">Acropora cervicornis</name>
    <name type="common">Staghorn coral</name>
    <dbReference type="NCBI Taxonomy" id="6130"/>
    <lineage>
        <taxon>Eukaryota</taxon>
        <taxon>Metazoa</taxon>
        <taxon>Cnidaria</taxon>
        <taxon>Anthozoa</taxon>
        <taxon>Hexacorallia</taxon>
        <taxon>Scleractinia</taxon>
        <taxon>Astrocoeniina</taxon>
        <taxon>Acroporidae</taxon>
        <taxon>Acropora</taxon>
    </lineage>
</organism>
<dbReference type="EMBL" id="JARQWQ010000045">
    <property type="protein sequence ID" value="KAK2558284.1"/>
    <property type="molecule type" value="Genomic_DNA"/>
</dbReference>
<dbReference type="Proteomes" id="UP001249851">
    <property type="component" value="Unassembled WGS sequence"/>
</dbReference>
<feature type="compositionally biased region" description="Low complexity" evidence="1">
    <location>
        <begin position="244"/>
        <end position="256"/>
    </location>
</feature>
<feature type="region of interest" description="Disordered" evidence="1">
    <location>
        <begin position="682"/>
        <end position="705"/>
    </location>
</feature>
<gene>
    <name evidence="3" type="ORF">P5673_019406</name>
</gene>
<name>A0AAD9QBI8_ACRCE</name>
<feature type="compositionally biased region" description="Polar residues" evidence="1">
    <location>
        <begin position="309"/>
        <end position="322"/>
    </location>
</feature>